<feature type="transmembrane region" description="Helical" evidence="2">
    <location>
        <begin position="12"/>
        <end position="31"/>
    </location>
</feature>
<keyword evidence="4" id="KW-1185">Reference proteome</keyword>
<proteinExistence type="predicted"/>
<dbReference type="EMBL" id="JBHRTB010000010">
    <property type="protein sequence ID" value="MFC3143175.1"/>
    <property type="molecule type" value="Genomic_DNA"/>
</dbReference>
<sequence>MADGRKGLSTEAMLVISGVVGLLVLLGLWLLVTHAFIGALLMGLVVGGMVFLILYYGYGGTTAHSATAAPASSGTSGPQTDSTGAGTGLNAMAEDPAPFRAAQPEKTPEPAPTPEAAPAPAPEPDPEPAPEPISAAPEQTVATAPAEAPLDKSPKTSADPADEGEGEQPEMMPAPRDGGADNLKEIKGVGPKLEELLHSLGVYHFDQIAGWGPSQVAWMDQNLKGFRGRVSRDDWVEQAKILAAGGDTEFSSRVDKGEVY</sequence>
<keyword evidence="2" id="KW-0812">Transmembrane</keyword>
<organism evidence="3 4">
    <name type="scientific">Psychromarinibacter halotolerans</name>
    <dbReference type="NCBI Taxonomy" id="1775175"/>
    <lineage>
        <taxon>Bacteria</taxon>
        <taxon>Pseudomonadati</taxon>
        <taxon>Pseudomonadota</taxon>
        <taxon>Alphaproteobacteria</taxon>
        <taxon>Rhodobacterales</taxon>
        <taxon>Paracoccaceae</taxon>
        <taxon>Psychromarinibacter</taxon>
    </lineage>
</organism>
<dbReference type="Proteomes" id="UP001595632">
    <property type="component" value="Unassembled WGS sequence"/>
</dbReference>
<evidence type="ECO:0008006" key="5">
    <source>
        <dbReference type="Google" id="ProtNLM"/>
    </source>
</evidence>
<comment type="caution">
    <text evidence="3">The sequence shown here is derived from an EMBL/GenBank/DDBJ whole genome shotgun (WGS) entry which is preliminary data.</text>
</comment>
<name>A0ABV7GP02_9RHOB</name>
<protein>
    <recommendedName>
        <fullName evidence="5">Flap endonuclease-1-like 5' DNA nuclease</fullName>
    </recommendedName>
</protein>
<dbReference type="RefSeq" id="WP_275633151.1">
    <property type="nucleotide sequence ID" value="NZ_JARGYD010000004.1"/>
</dbReference>
<feature type="compositionally biased region" description="Low complexity" evidence="1">
    <location>
        <begin position="66"/>
        <end position="77"/>
    </location>
</feature>
<evidence type="ECO:0000313" key="3">
    <source>
        <dbReference type="EMBL" id="MFC3143175.1"/>
    </source>
</evidence>
<dbReference type="Gene3D" id="1.10.150.20">
    <property type="entry name" value="5' to 3' exonuclease, C-terminal subdomain"/>
    <property type="match status" value="1"/>
</dbReference>
<feature type="region of interest" description="Disordered" evidence="1">
    <location>
        <begin position="66"/>
        <end position="185"/>
    </location>
</feature>
<reference evidence="4" key="1">
    <citation type="journal article" date="2019" name="Int. J. Syst. Evol. Microbiol.">
        <title>The Global Catalogue of Microorganisms (GCM) 10K type strain sequencing project: providing services to taxonomists for standard genome sequencing and annotation.</title>
        <authorList>
            <consortium name="The Broad Institute Genomics Platform"/>
            <consortium name="The Broad Institute Genome Sequencing Center for Infectious Disease"/>
            <person name="Wu L."/>
            <person name="Ma J."/>
        </authorList>
    </citation>
    <scope>NUCLEOTIDE SEQUENCE [LARGE SCALE GENOMIC DNA]</scope>
    <source>
        <strain evidence="4">KCTC 52366</strain>
    </source>
</reference>
<evidence type="ECO:0000256" key="1">
    <source>
        <dbReference type="SAM" id="MobiDB-lite"/>
    </source>
</evidence>
<gene>
    <name evidence="3" type="ORF">ACFOGP_10670</name>
</gene>
<evidence type="ECO:0000313" key="4">
    <source>
        <dbReference type="Proteomes" id="UP001595632"/>
    </source>
</evidence>
<accession>A0ABV7GP02</accession>
<keyword evidence="2" id="KW-0472">Membrane</keyword>
<feature type="transmembrane region" description="Helical" evidence="2">
    <location>
        <begin position="37"/>
        <end position="58"/>
    </location>
</feature>
<feature type="compositionally biased region" description="Pro residues" evidence="1">
    <location>
        <begin position="109"/>
        <end position="131"/>
    </location>
</feature>
<evidence type="ECO:0000256" key="2">
    <source>
        <dbReference type="SAM" id="Phobius"/>
    </source>
</evidence>
<keyword evidence="2" id="KW-1133">Transmembrane helix</keyword>